<sequence>MPYYQSAVFDRKLYGAVYDAAHLAPSLAMVSDGSTLLSQTSGMIHNTSSYDIIVDSTVNLKVGIIRQPWDSFKWALFQSISQMPC</sequence>
<accession>A0AA45ZIG0</accession>
<evidence type="ECO:0000313" key="1">
    <source>
        <dbReference type="EMBL" id="SBO15131.1"/>
    </source>
</evidence>
<dbReference type="EMBL" id="FLLR01000240">
    <property type="protein sequence ID" value="SBO15131.1"/>
    <property type="molecule type" value="Genomic_DNA"/>
</dbReference>
<reference evidence="2" key="1">
    <citation type="submission" date="2016-03" db="EMBL/GenBank/DDBJ databases">
        <authorList>
            <person name="Loux Valentin"/>
        </authorList>
    </citation>
    <scope>NUCLEOTIDE SEQUENCE [LARGE SCALE GENOMIC DNA]</scope>
    <source>
        <strain evidence="2">C1</strain>
    </source>
</reference>
<evidence type="ECO:0000313" key="2">
    <source>
        <dbReference type="Proteomes" id="UP000078419"/>
    </source>
</evidence>
<gene>
    <name evidence="1" type="ORF">ANAPC1_01513</name>
</gene>
<comment type="caution">
    <text evidence="1">The sequence shown here is derived from an EMBL/GenBank/DDBJ whole genome shotgun (WGS) entry which is preliminary data.</text>
</comment>
<proteinExistence type="predicted"/>
<name>A0AA45ZIG0_ANAPH</name>
<dbReference type="Proteomes" id="UP000078419">
    <property type="component" value="Unassembled WGS sequence"/>
</dbReference>
<organism evidence="1 2">
    <name type="scientific">Anaplasma phagocytophilum</name>
    <name type="common">Ehrlichia phagocytophila</name>
    <dbReference type="NCBI Taxonomy" id="948"/>
    <lineage>
        <taxon>Bacteria</taxon>
        <taxon>Pseudomonadati</taxon>
        <taxon>Pseudomonadota</taxon>
        <taxon>Alphaproteobacteria</taxon>
        <taxon>Rickettsiales</taxon>
        <taxon>Anaplasmataceae</taxon>
        <taxon>Anaplasma</taxon>
        <taxon>phagocytophilum group</taxon>
    </lineage>
</organism>
<protein>
    <submittedName>
        <fullName evidence="1">Uncharacterized protein</fullName>
    </submittedName>
</protein>
<dbReference type="AlphaFoldDB" id="A0AA45ZIG0"/>